<dbReference type="Gene3D" id="1.25.40.10">
    <property type="entry name" value="Tetratricopeptide repeat domain"/>
    <property type="match status" value="1"/>
</dbReference>
<dbReference type="SUPFAM" id="SSF52540">
    <property type="entry name" value="P-loop containing nucleoside triphosphate hydrolases"/>
    <property type="match status" value="1"/>
</dbReference>
<dbReference type="AlphaFoldDB" id="W4LQV7"/>
<dbReference type="Proteomes" id="UP000019141">
    <property type="component" value="Unassembled WGS sequence"/>
</dbReference>
<dbReference type="Pfam" id="PF13191">
    <property type="entry name" value="AAA_16"/>
    <property type="match status" value="1"/>
</dbReference>
<evidence type="ECO:0000256" key="3">
    <source>
        <dbReference type="SAM" id="MobiDB-lite"/>
    </source>
</evidence>
<dbReference type="Gene3D" id="3.40.50.300">
    <property type="entry name" value="P-loop containing nucleotide triphosphate hydrolases"/>
    <property type="match status" value="1"/>
</dbReference>
<evidence type="ECO:0000313" key="6">
    <source>
        <dbReference type="Proteomes" id="UP000019141"/>
    </source>
</evidence>
<dbReference type="SUPFAM" id="SSF48452">
    <property type="entry name" value="TPR-like"/>
    <property type="match status" value="2"/>
</dbReference>
<dbReference type="GO" id="GO:0005524">
    <property type="term" value="F:ATP binding"/>
    <property type="evidence" value="ECO:0007669"/>
    <property type="project" value="UniProtKB-KW"/>
</dbReference>
<reference evidence="5 6" key="1">
    <citation type="journal article" date="2014" name="Nature">
        <title>An environmental bacterial taxon with a large and distinct metabolic repertoire.</title>
        <authorList>
            <person name="Wilson M.C."/>
            <person name="Mori T."/>
            <person name="Ruckert C."/>
            <person name="Uria A.R."/>
            <person name="Helf M.J."/>
            <person name="Takada K."/>
            <person name="Gernert C."/>
            <person name="Steffens U.A."/>
            <person name="Heycke N."/>
            <person name="Schmitt S."/>
            <person name="Rinke C."/>
            <person name="Helfrich E.J."/>
            <person name="Brachmann A.O."/>
            <person name="Gurgui C."/>
            <person name="Wakimoto T."/>
            <person name="Kracht M."/>
            <person name="Crusemann M."/>
            <person name="Hentschel U."/>
            <person name="Abe I."/>
            <person name="Matsunaga S."/>
            <person name="Kalinowski J."/>
            <person name="Takeyama H."/>
            <person name="Piel J."/>
        </authorList>
    </citation>
    <scope>NUCLEOTIDE SEQUENCE [LARGE SCALE GENOMIC DNA]</scope>
    <source>
        <strain evidence="6">TSY1</strain>
    </source>
</reference>
<evidence type="ECO:0000256" key="2">
    <source>
        <dbReference type="ARBA" id="ARBA00022840"/>
    </source>
</evidence>
<organism evidence="5 6">
    <name type="scientific">Entotheonella factor</name>
    <dbReference type="NCBI Taxonomy" id="1429438"/>
    <lineage>
        <taxon>Bacteria</taxon>
        <taxon>Pseudomonadati</taxon>
        <taxon>Nitrospinota/Tectimicrobiota group</taxon>
        <taxon>Candidatus Tectimicrobiota</taxon>
        <taxon>Candidatus Entotheonellia</taxon>
        <taxon>Candidatus Entotheonellales</taxon>
        <taxon>Candidatus Entotheonellaceae</taxon>
        <taxon>Candidatus Entotheonella</taxon>
    </lineage>
</organism>
<dbReference type="InterPro" id="IPR041664">
    <property type="entry name" value="AAA_16"/>
</dbReference>
<dbReference type="InterPro" id="IPR003593">
    <property type="entry name" value="AAA+_ATPase"/>
</dbReference>
<keyword evidence="1" id="KW-0547">Nucleotide-binding</keyword>
<sequence length="869" mass="96390">MELDRLHQGLAAARRGQRQVWMVVGEAGIGKTSLVDTFVEQLAERASVVIGRGQCIDHYGVSEPYLPLLEAFGNLAQTAHGQHMVEILRQHAPSWLLQLPALLTPGQSERLRQEAIGASQERMLRELAEAVEALTSSHPLIIVLEDLHWSDVSTLNWLAYIARRRTPSHLMIVGTYRPVDAALRDHPVRTVIQELRLHGLCEELVLDYLSAAGVTTYLTQRFGPQIASSGLAHMLHQRTQGNPLFLMAMIEALISQGVMADTSAGWRVQDTLETAATIVPSSLRQLVEYHLLALDLADQSLLEAASVVGATFTAAAVAAGLSQSEDAVEVRCPALARPGQFMREFSLETWPDGPMTSLYQFIHEIYRDVVYTRISAGRQRRLHRRLAARLEAAYADHLSDIAAQLAFHHNRGQNYGQAVRFHDLAARHALGRSGYQEAIVQAREGLDLLPHLAEPTESRRCEFDLHMSLGPALMAIKGYGDLEVEQSYSRARQLCRDLGEESRMFPVLWGLWRFYNSQGDFQTARQVGGQLLALAQDQDDPDHRLAAHQALGFTLFYLGELMSARMHLEAGIALIDPKTQLALAHRYGSAPGVTCLALLAQVLWALGYADQARQRCREACALADDLAHPHSRVSAHFVTARVYLYCRDMPSVREHTEVLMPVATEHAFAQRVAAGQFLQGWLLAVQDQVEVGIEHMRLGLAGILDTGAVIYQPLCLLVLADVYGKANQTEAGLRALSEAIATIGEDGQSYLAAELYRLQGELLLQHVPVERVQPESGFQQALDTARRQQAKGWELRAAMSLARLWQRQGMQRAAHALLEPVYRWFTEGFDTADMQEARGLLAALSHASHALHQPGDRKADRTRQDNGCT</sequence>
<feature type="region of interest" description="Disordered" evidence="3">
    <location>
        <begin position="849"/>
        <end position="869"/>
    </location>
</feature>
<dbReference type="PANTHER" id="PTHR16305">
    <property type="entry name" value="TESTICULAR SOLUBLE ADENYLYL CYCLASE"/>
    <property type="match status" value="1"/>
</dbReference>
<comment type="caution">
    <text evidence="5">The sequence shown here is derived from an EMBL/GenBank/DDBJ whole genome shotgun (WGS) entry which is preliminary data.</text>
</comment>
<dbReference type="InterPro" id="IPR011990">
    <property type="entry name" value="TPR-like_helical_dom_sf"/>
</dbReference>
<dbReference type="GO" id="GO:0004016">
    <property type="term" value="F:adenylate cyclase activity"/>
    <property type="evidence" value="ECO:0007669"/>
    <property type="project" value="TreeGrafter"/>
</dbReference>
<dbReference type="HOGENOM" id="CLU_004435_2_0_7"/>
<dbReference type="SMART" id="SM00382">
    <property type="entry name" value="AAA"/>
    <property type="match status" value="1"/>
</dbReference>
<protein>
    <recommendedName>
        <fullName evidence="4">AAA+ ATPase domain-containing protein</fullName>
    </recommendedName>
</protein>
<proteinExistence type="predicted"/>
<accession>W4LQV7</accession>
<keyword evidence="2" id="KW-0067">ATP-binding</keyword>
<dbReference type="InterPro" id="IPR027417">
    <property type="entry name" value="P-loop_NTPase"/>
</dbReference>
<name>W4LQV7_ENTF1</name>
<dbReference type="GO" id="GO:0005737">
    <property type="term" value="C:cytoplasm"/>
    <property type="evidence" value="ECO:0007669"/>
    <property type="project" value="TreeGrafter"/>
</dbReference>
<evidence type="ECO:0000259" key="4">
    <source>
        <dbReference type="SMART" id="SM00382"/>
    </source>
</evidence>
<evidence type="ECO:0000256" key="1">
    <source>
        <dbReference type="ARBA" id="ARBA00022741"/>
    </source>
</evidence>
<dbReference type="PANTHER" id="PTHR16305:SF28">
    <property type="entry name" value="GUANYLATE CYCLASE DOMAIN-CONTAINING PROTEIN"/>
    <property type="match status" value="1"/>
</dbReference>
<feature type="domain" description="AAA+ ATPase" evidence="4">
    <location>
        <begin position="17"/>
        <end position="198"/>
    </location>
</feature>
<dbReference type="EMBL" id="AZHW01000351">
    <property type="protein sequence ID" value="ETX00343.1"/>
    <property type="molecule type" value="Genomic_DNA"/>
</dbReference>
<gene>
    <name evidence="5" type="ORF">ETSY1_11635</name>
</gene>
<keyword evidence="6" id="KW-1185">Reference proteome</keyword>
<evidence type="ECO:0000313" key="5">
    <source>
        <dbReference type="EMBL" id="ETX00343.1"/>
    </source>
</evidence>
<feature type="compositionally biased region" description="Basic and acidic residues" evidence="3">
    <location>
        <begin position="854"/>
        <end position="869"/>
    </location>
</feature>